<gene>
    <name evidence="10" type="ORF">MNBD_GAMMA18-567</name>
</gene>
<dbReference type="EC" id="2.7.8.7" evidence="10"/>
<proteinExistence type="inferred from homology"/>
<evidence type="ECO:0000256" key="2">
    <source>
        <dbReference type="ARBA" id="ARBA00022679"/>
    </source>
</evidence>
<evidence type="ECO:0000256" key="8">
    <source>
        <dbReference type="ARBA" id="ARBA00050875"/>
    </source>
</evidence>
<dbReference type="InterPro" id="IPR037143">
    <property type="entry name" value="4-PPantetheinyl_Trfase_dom_sf"/>
</dbReference>
<evidence type="ECO:0000256" key="7">
    <source>
        <dbReference type="ARBA" id="ARBA00023160"/>
    </source>
</evidence>
<sequence length="126" mass="13639">MIVGIGTDIVAVARMASGIEKYGERFASRILSSDEFEIFSGHANQAHYLAKRFAAKEAVVKALGCGFRDGISMRQLEVSNDSLGKPQVTLHSKAAERAESLGVTEVLLSLSDEREYAVAYVVAQKC</sequence>
<keyword evidence="2 10" id="KW-0808">Transferase</keyword>
<comment type="catalytic activity">
    <reaction evidence="8">
        <text>apo-[ACP] + CoA = holo-[ACP] + adenosine 3',5'-bisphosphate + H(+)</text>
        <dbReference type="Rhea" id="RHEA:12068"/>
        <dbReference type="Rhea" id="RHEA-COMP:9685"/>
        <dbReference type="Rhea" id="RHEA-COMP:9690"/>
        <dbReference type="ChEBI" id="CHEBI:15378"/>
        <dbReference type="ChEBI" id="CHEBI:29999"/>
        <dbReference type="ChEBI" id="CHEBI:57287"/>
        <dbReference type="ChEBI" id="CHEBI:58343"/>
        <dbReference type="ChEBI" id="CHEBI:64479"/>
        <dbReference type="EC" id="2.7.8.7"/>
    </reaction>
</comment>
<dbReference type="InterPro" id="IPR008278">
    <property type="entry name" value="4-PPantetheinyl_Trfase_dom"/>
</dbReference>
<protein>
    <submittedName>
        <fullName evidence="10">Holo-[acyl-carrier-protein] synthase</fullName>
        <ecNumber evidence="10">2.7.8.7</ecNumber>
    </submittedName>
</protein>
<evidence type="ECO:0000256" key="4">
    <source>
        <dbReference type="ARBA" id="ARBA00022832"/>
    </source>
</evidence>
<dbReference type="FunFam" id="3.90.470.20:FF:000001">
    <property type="entry name" value="Holo-[acyl-carrier-protein] synthase"/>
    <property type="match status" value="1"/>
</dbReference>
<dbReference type="SUPFAM" id="SSF56214">
    <property type="entry name" value="4'-phosphopantetheinyl transferase"/>
    <property type="match status" value="1"/>
</dbReference>
<evidence type="ECO:0000256" key="1">
    <source>
        <dbReference type="ARBA" id="ARBA00022516"/>
    </source>
</evidence>
<dbReference type="GO" id="GO:0006633">
    <property type="term" value="P:fatty acid biosynthetic process"/>
    <property type="evidence" value="ECO:0007669"/>
    <property type="project" value="UniProtKB-KW"/>
</dbReference>
<dbReference type="Gene3D" id="3.90.470.20">
    <property type="entry name" value="4'-phosphopantetheinyl transferase domain"/>
    <property type="match status" value="1"/>
</dbReference>
<reference evidence="10" key="1">
    <citation type="submission" date="2018-06" db="EMBL/GenBank/DDBJ databases">
        <authorList>
            <person name="Zhirakovskaya E."/>
        </authorList>
    </citation>
    <scope>NUCLEOTIDE SEQUENCE</scope>
</reference>
<keyword evidence="1" id="KW-0444">Lipid biosynthesis</keyword>
<accession>A0A3B0YYA0</accession>
<keyword evidence="7" id="KW-0275">Fatty acid biosynthesis</keyword>
<dbReference type="AlphaFoldDB" id="A0A3B0YYA0"/>
<feature type="domain" description="4'-phosphopantetheinyl transferase" evidence="9">
    <location>
        <begin position="4"/>
        <end position="121"/>
    </location>
</feature>
<dbReference type="NCBIfam" id="TIGR00556">
    <property type="entry name" value="pantethn_trn"/>
    <property type="match status" value="1"/>
</dbReference>
<dbReference type="InterPro" id="IPR002582">
    <property type="entry name" value="ACPS"/>
</dbReference>
<organism evidence="10">
    <name type="scientific">hydrothermal vent metagenome</name>
    <dbReference type="NCBI Taxonomy" id="652676"/>
    <lineage>
        <taxon>unclassified sequences</taxon>
        <taxon>metagenomes</taxon>
        <taxon>ecological metagenomes</taxon>
    </lineage>
</organism>
<dbReference type="GO" id="GO:0008897">
    <property type="term" value="F:holo-[acyl-carrier-protein] synthase activity"/>
    <property type="evidence" value="ECO:0007669"/>
    <property type="project" value="UniProtKB-EC"/>
</dbReference>
<dbReference type="GO" id="GO:0000287">
    <property type="term" value="F:magnesium ion binding"/>
    <property type="evidence" value="ECO:0007669"/>
    <property type="project" value="InterPro"/>
</dbReference>
<evidence type="ECO:0000256" key="6">
    <source>
        <dbReference type="ARBA" id="ARBA00023098"/>
    </source>
</evidence>
<evidence type="ECO:0000313" key="10">
    <source>
        <dbReference type="EMBL" id="VAW86048.1"/>
    </source>
</evidence>
<evidence type="ECO:0000256" key="3">
    <source>
        <dbReference type="ARBA" id="ARBA00022723"/>
    </source>
</evidence>
<keyword evidence="4" id="KW-0276">Fatty acid metabolism</keyword>
<dbReference type="NCBIfam" id="TIGR00516">
    <property type="entry name" value="acpS"/>
    <property type="match status" value="1"/>
</dbReference>
<evidence type="ECO:0000259" key="9">
    <source>
        <dbReference type="Pfam" id="PF01648"/>
    </source>
</evidence>
<keyword evidence="5" id="KW-0460">Magnesium</keyword>
<name>A0A3B0YYA0_9ZZZZ</name>
<dbReference type="Pfam" id="PF01648">
    <property type="entry name" value="ACPS"/>
    <property type="match status" value="1"/>
</dbReference>
<dbReference type="InterPro" id="IPR004568">
    <property type="entry name" value="Ppantetheine-prot_Trfase_dom"/>
</dbReference>
<dbReference type="HAMAP" id="MF_00101">
    <property type="entry name" value="AcpS"/>
    <property type="match status" value="1"/>
</dbReference>
<evidence type="ECO:0000256" key="5">
    <source>
        <dbReference type="ARBA" id="ARBA00022842"/>
    </source>
</evidence>
<keyword evidence="3" id="KW-0479">Metal-binding</keyword>
<keyword evidence="6" id="KW-0443">Lipid metabolism</keyword>
<dbReference type="EMBL" id="UOFP01000121">
    <property type="protein sequence ID" value="VAW86048.1"/>
    <property type="molecule type" value="Genomic_DNA"/>
</dbReference>